<protein>
    <recommendedName>
        <fullName evidence="2">Peptidase M61 N-terminal domain-containing protein</fullName>
    </recommendedName>
</protein>
<keyword evidence="4" id="KW-1185">Reference proteome</keyword>
<dbReference type="Proteomes" id="UP001164653">
    <property type="component" value="Chromosome"/>
</dbReference>
<gene>
    <name evidence="3" type="ORF">ON006_20245</name>
</gene>
<dbReference type="Pfam" id="PF17899">
    <property type="entry name" value="Peptidase_M61_N"/>
    <property type="match status" value="1"/>
</dbReference>
<evidence type="ECO:0000259" key="2">
    <source>
        <dbReference type="Pfam" id="PF17899"/>
    </source>
</evidence>
<keyword evidence="1" id="KW-0732">Signal</keyword>
<organism evidence="3 4">
    <name type="scientific">Dyadobacter pollutisoli</name>
    <dbReference type="NCBI Taxonomy" id="2910158"/>
    <lineage>
        <taxon>Bacteria</taxon>
        <taxon>Pseudomonadati</taxon>
        <taxon>Bacteroidota</taxon>
        <taxon>Cytophagia</taxon>
        <taxon>Cytophagales</taxon>
        <taxon>Spirosomataceae</taxon>
        <taxon>Dyadobacter</taxon>
    </lineage>
</organism>
<dbReference type="InterPro" id="IPR040756">
    <property type="entry name" value="Peptidase_M61_N"/>
</dbReference>
<dbReference type="AlphaFoldDB" id="A0A9E8SID9"/>
<dbReference type="RefSeq" id="WP_244823674.1">
    <property type="nucleotide sequence ID" value="NZ_CP112998.1"/>
</dbReference>
<evidence type="ECO:0000313" key="4">
    <source>
        <dbReference type="Proteomes" id="UP001164653"/>
    </source>
</evidence>
<sequence length="229" mass="25975">MKKALVMTILGLASVRAIAQKDAVSAALAKYQVQENLIFDEKLRAKPEDYAYDLKETVTTEGRQKVILASYDPSKAEAERWTVISADDQDPSTTEIKRFRKEHGKAAVPPMKIDESTYKIEKEEGNALTISYQFDPASLVEDNAFIKDFRVYLTVNTLIGKITKVETVNEKPFKIKTFNVPTLNTYSELAWSEADKRYMPKKDNTTMVIKILGQKATTVTILEYSNFKK</sequence>
<reference evidence="3" key="1">
    <citation type="submission" date="2022-11" db="EMBL/GenBank/DDBJ databases">
        <title>Dyadobacter pollutisoli sp. nov., isolated from plastic dumped soil.</title>
        <authorList>
            <person name="Kim J.M."/>
            <person name="Kim K.R."/>
            <person name="Lee J.K."/>
            <person name="Hao L."/>
            <person name="Jeon C.O."/>
        </authorList>
    </citation>
    <scope>NUCLEOTIDE SEQUENCE</scope>
    <source>
        <strain evidence="3">U1</strain>
    </source>
</reference>
<dbReference type="EMBL" id="CP112998">
    <property type="protein sequence ID" value="WAC10080.1"/>
    <property type="molecule type" value="Genomic_DNA"/>
</dbReference>
<feature type="signal peptide" evidence="1">
    <location>
        <begin position="1"/>
        <end position="19"/>
    </location>
</feature>
<evidence type="ECO:0000313" key="3">
    <source>
        <dbReference type="EMBL" id="WAC10080.1"/>
    </source>
</evidence>
<dbReference type="KEGG" id="dpf:ON006_20245"/>
<proteinExistence type="predicted"/>
<feature type="chain" id="PRO_5038497587" description="Peptidase M61 N-terminal domain-containing protein" evidence="1">
    <location>
        <begin position="20"/>
        <end position="229"/>
    </location>
</feature>
<accession>A0A9E8SID9</accession>
<name>A0A9E8SID9_9BACT</name>
<evidence type="ECO:0000256" key="1">
    <source>
        <dbReference type="SAM" id="SignalP"/>
    </source>
</evidence>
<feature type="domain" description="Peptidase M61 N-terminal" evidence="2">
    <location>
        <begin position="96"/>
        <end position="182"/>
    </location>
</feature>